<dbReference type="PANTHER" id="PTHR35008:SF9">
    <property type="entry name" value="CYTOCHROME C DOMAIN-CONTAINING PROTEIN"/>
    <property type="match status" value="1"/>
</dbReference>
<evidence type="ECO:0000313" key="13">
    <source>
        <dbReference type="Proteomes" id="UP000437970"/>
    </source>
</evidence>
<evidence type="ECO:0000313" key="12">
    <source>
        <dbReference type="EMBL" id="MQU28587.1"/>
    </source>
</evidence>
<evidence type="ECO:0000313" key="11">
    <source>
        <dbReference type="EMBL" id="MQU18563.1"/>
    </source>
</evidence>
<dbReference type="Proteomes" id="UP000437970">
    <property type="component" value="Unassembled WGS sequence"/>
</dbReference>
<dbReference type="InterPro" id="IPR036909">
    <property type="entry name" value="Cyt_c-like_dom_sf"/>
</dbReference>
<dbReference type="EMBL" id="WIVW01000035">
    <property type="protein sequence ID" value="MQU28587.1"/>
    <property type="molecule type" value="Genomic_DNA"/>
</dbReference>
<evidence type="ECO:0000256" key="7">
    <source>
        <dbReference type="SAM" id="SignalP"/>
    </source>
</evidence>
<keyword evidence="7" id="KW-0732">Signal</keyword>
<organism evidence="10">
    <name type="scientific">Pseudomonas helleri</name>
    <dbReference type="NCBI Taxonomy" id="1608996"/>
    <lineage>
        <taxon>Bacteria</taxon>
        <taxon>Pseudomonadati</taxon>
        <taxon>Pseudomonadota</taxon>
        <taxon>Gammaproteobacteria</taxon>
        <taxon>Pseudomonadales</taxon>
        <taxon>Pseudomonadaceae</taxon>
        <taxon>Pseudomonas</taxon>
    </lineage>
</organism>
<dbReference type="Proteomes" id="UP000443000">
    <property type="component" value="Unassembled WGS sequence"/>
</dbReference>
<keyword evidence="3 6" id="KW-0479">Metal-binding</keyword>
<keyword evidence="2 6" id="KW-0349">Heme</keyword>
<dbReference type="EMBL" id="WIWP01000042">
    <property type="protein sequence ID" value="MQT27747.1"/>
    <property type="molecule type" value="Genomic_DNA"/>
</dbReference>
<dbReference type="PRINTS" id="PR00605">
    <property type="entry name" value="CYTCHROMECIC"/>
</dbReference>
<evidence type="ECO:0000256" key="2">
    <source>
        <dbReference type="ARBA" id="ARBA00022617"/>
    </source>
</evidence>
<evidence type="ECO:0000256" key="1">
    <source>
        <dbReference type="ARBA" id="ARBA00022448"/>
    </source>
</evidence>
<dbReference type="OrthoDB" id="5523448at2"/>
<protein>
    <submittedName>
        <fullName evidence="10">C-type cytochrome</fullName>
    </submittedName>
</protein>
<comment type="caution">
    <text evidence="10">The sequence shown here is derived from an EMBL/GenBank/DDBJ whole genome shotgun (WGS) entry which is preliminary data.</text>
</comment>
<dbReference type="GO" id="GO:0005506">
    <property type="term" value="F:iron ion binding"/>
    <property type="evidence" value="ECO:0007669"/>
    <property type="project" value="InterPro"/>
</dbReference>
<evidence type="ECO:0000313" key="15">
    <source>
        <dbReference type="Proteomes" id="UP000713985"/>
    </source>
</evidence>
<reference evidence="13 14" key="1">
    <citation type="submission" date="2019-10" db="EMBL/GenBank/DDBJ databases">
        <title>Evaluation of single-gene subtyping targets for Pseudomonas.</title>
        <authorList>
            <person name="Reichler S.J."/>
            <person name="Orsi R.H."/>
            <person name="Wiedmann M."/>
            <person name="Martin N.H."/>
            <person name="Murphy S.I."/>
        </authorList>
    </citation>
    <scope>NUCLEOTIDE SEQUENCE</scope>
    <source>
        <strain evidence="9 15">FSL R10-0802</strain>
        <strain evidence="11 14">FSL R10-1594</strain>
        <strain evidence="12 13">FSL R10-1984</strain>
        <strain evidence="10">FSL R10-2339</strain>
    </source>
</reference>
<keyword evidence="15" id="KW-1185">Reference proteome</keyword>
<sequence length="131" mass="14020">MRRLYLAASGLLFLTGVQAYAQDPQVSAPGQHFEQREGEHLFKAICQGCHMAQGQGAHGAGAYPALANNPRLSADAYPVFMVAQGQGGMPGFKSQLDDEQIAAVVTYIRTHNGNTFNQPVDMATVKALTGR</sequence>
<gene>
    <name evidence="11" type="ORF">GHN41_19225</name>
    <name evidence="10" type="ORF">GHN86_13170</name>
    <name evidence="9" type="ORF">GHN94_18205</name>
    <name evidence="12" type="ORF">GHO29_19090</name>
</gene>
<evidence type="ECO:0000256" key="6">
    <source>
        <dbReference type="PROSITE-ProRule" id="PRU00433"/>
    </source>
</evidence>
<evidence type="ECO:0000313" key="9">
    <source>
        <dbReference type="EMBL" id="MQT27747.1"/>
    </source>
</evidence>
<dbReference type="InterPro" id="IPR008168">
    <property type="entry name" value="Cyt_C_IC"/>
</dbReference>
<keyword evidence="5 6" id="KW-0408">Iron</keyword>
<dbReference type="AlphaFoldDB" id="A0A6A7Z0E9"/>
<dbReference type="InterPro" id="IPR009056">
    <property type="entry name" value="Cyt_c-like_dom"/>
</dbReference>
<dbReference type="PANTHER" id="PTHR35008">
    <property type="entry name" value="BLL4482 PROTEIN-RELATED"/>
    <property type="match status" value="1"/>
</dbReference>
<dbReference type="GO" id="GO:0009055">
    <property type="term" value="F:electron transfer activity"/>
    <property type="evidence" value="ECO:0007669"/>
    <property type="project" value="InterPro"/>
</dbReference>
<dbReference type="SUPFAM" id="SSF46626">
    <property type="entry name" value="Cytochrome c"/>
    <property type="match status" value="1"/>
</dbReference>
<proteinExistence type="predicted"/>
<dbReference type="Gene3D" id="1.10.760.10">
    <property type="entry name" value="Cytochrome c-like domain"/>
    <property type="match status" value="1"/>
</dbReference>
<evidence type="ECO:0000256" key="3">
    <source>
        <dbReference type="ARBA" id="ARBA00022723"/>
    </source>
</evidence>
<feature type="signal peptide" evidence="7">
    <location>
        <begin position="1"/>
        <end position="21"/>
    </location>
</feature>
<dbReference type="Proteomes" id="UP000713985">
    <property type="component" value="Unassembled WGS sequence"/>
</dbReference>
<dbReference type="GO" id="GO:0020037">
    <property type="term" value="F:heme binding"/>
    <property type="evidence" value="ECO:0007669"/>
    <property type="project" value="InterPro"/>
</dbReference>
<dbReference type="Pfam" id="PF13442">
    <property type="entry name" value="Cytochrome_CBB3"/>
    <property type="match status" value="1"/>
</dbReference>
<feature type="chain" id="PRO_5044630054" evidence="7">
    <location>
        <begin position="22"/>
        <end position="131"/>
    </location>
</feature>
<dbReference type="PROSITE" id="PS51007">
    <property type="entry name" value="CYTC"/>
    <property type="match status" value="1"/>
</dbReference>
<dbReference type="InterPro" id="IPR051459">
    <property type="entry name" value="Cytochrome_c-type_DH"/>
</dbReference>
<dbReference type="EMBL" id="WIWC01000019">
    <property type="protein sequence ID" value="MQT81009.1"/>
    <property type="molecule type" value="Genomic_DNA"/>
</dbReference>
<evidence type="ECO:0000256" key="5">
    <source>
        <dbReference type="ARBA" id="ARBA00023004"/>
    </source>
</evidence>
<name>A0A6A7Z0E9_9PSED</name>
<evidence type="ECO:0000313" key="10">
    <source>
        <dbReference type="EMBL" id="MQT81009.1"/>
    </source>
</evidence>
<evidence type="ECO:0000256" key="4">
    <source>
        <dbReference type="ARBA" id="ARBA00022982"/>
    </source>
</evidence>
<accession>A0A6A7Z0E9</accession>
<keyword evidence="4" id="KW-0249">Electron transport</keyword>
<dbReference type="EMBL" id="WIVT01000029">
    <property type="protein sequence ID" value="MQU18563.1"/>
    <property type="molecule type" value="Genomic_DNA"/>
</dbReference>
<evidence type="ECO:0000259" key="8">
    <source>
        <dbReference type="PROSITE" id="PS51007"/>
    </source>
</evidence>
<keyword evidence="1" id="KW-0813">Transport</keyword>
<evidence type="ECO:0000313" key="14">
    <source>
        <dbReference type="Proteomes" id="UP000443000"/>
    </source>
</evidence>
<dbReference type="RefSeq" id="WP_153381427.1">
    <property type="nucleotide sequence ID" value="NZ_JBITTT010000015.1"/>
</dbReference>
<feature type="domain" description="Cytochrome c" evidence="8">
    <location>
        <begin position="33"/>
        <end position="112"/>
    </location>
</feature>